<feature type="binding site" evidence="10">
    <location>
        <position position="622"/>
    </location>
    <ligand>
        <name>5-methyltetrahydropteroyltri-L-glutamate</name>
        <dbReference type="ChEBI" id="CHEBI:58207"/>
    </ligand>
</feature>
<dbReference type="FunFam" id="3.20.20.210:FF:000003">
    <property type="entry name" value="5-methyltetrahydropteroyltriglutamate--homocysteine methyltransferase"/>
    <property type="match status" value="1"/>
</dbReference>
<feature type="binding site" evidence="10">
    <location>
        <position position="658"/>
    </location>
    <ligand>
        <name>Zn(2+)</name>
        <dbReference type="ChEBI" id="CHEBI:29105"/>
        <note>catalytic</note>
    </ligand>
</feature>
<dbReference type="GO" id="GO:0003871">
    <property type="term" value="F:5-methyltetrahydropteroyltriglutamate-homocysteine S-methyltransferase activity"/>
    <property type="evidence" value="ECO:0007669"/>
    <property type="project" value="UniProtKB-UniRule"/>
</dbReference>
<dbReference type="HAMAP" id="MF_00172">
    <property type="entry name" value="Meth_synth"/>
    <property type="match status" value="1"/>
</dbReference>
<evidence type="ECO:0000256" key="3">
    <source>
        <dbReference type="ARBA" id="ARBA00009553"/>
    </source>
</evidence>
<evidence type="ECO:0000256" key="6">
    <source>
        <dbReference type="ARBA" id="ARBA00022679"/>
    </source>
</evidence>
<dbReference type="PANTHER" id="PTHR30519">
    <property type="entry name" value="5-METHYLTETRAHYDROPTEROYLTRIGLUTAMATE--HOMOCYSTEINE METHYLTRANSFERASE"/>
    <property type="match status" value="1"/>
</dbReference>
<dbReference type="InterPro" id="IPR013215">
    <property type="entry name" value="Cbl-indep_Met_Synth_N"/>
</dbReference>
<dbReference type="NCBIfam" id="TIGR01371">
    <property type="entry name" value="met_syn_B12ind"/>
    <property type="match status" value="1"/>
</dbReference>
<evidence type="ECO:0000256" key="10">
    <source>
        <dbReference type="HAMAP-Rule" id="MF_00172"/>
    </source>
</evidence>
<evidence type="ECO:0000313" key="17">
    <source>
        <dbReference type="Proteomes" id="UP000032160"/>
    </source>
</evidence>
<dbReference type="UniPathway" id="UPA00051">
    <property type="reaction ID" value="UER00082"/>
</dbReference>
<evidence type="ECO:0000259" key="14">
    <source>
        <dbReference type="Pfam" id="PF01717"/>
    </source>
</evidence>
<keyword evidence="17" id="KW-1185">Reference proteome</keyword>
<evidence type="ECO:0000256" key="5">
    <source>
        <dbReference type="ARBA" id="ARBA00022605"/>
    </source>
</evidence>
<evidence type="ECO:0000256" key="13">
    <source>
        <dbReference type="PIRSR" id="PIRSR000382-3"/>
    </source>
</evidence>
<evidence type="ECO:0000256" key="7">
    <source>
        <dbReference type="ARBA" id="ARBA00022723"/>
    </source>
</evidence>
<dbReference type="EMBL" id="HG966617">
    <property type="protein sequence ID" value="CDO58809.1"/>
    <property type="molecule type" value="Genomic_DNA"/>
</dbReference>
<keyword evidence="10" id="KW-0677">Repeat</keyword>
<comment type="catalytic activity">
    <reaction evidence="10">
        <text>5-methyltetrahydropteroyltri-L-glutamate + L-homocysteine = tetrahydropteroyltri-L-glutamate + L-methionine</text>
        <dbReference type="Rhea" id="RHEA:21196"/>
        <dbReference type="ChEBI" id="CHEBI:57844"/>
        <dbReference type="ChEBI" id="CHEBI:58140"/>
        <dbReference type="ChEBI" id="CHEBI:58199"/>
        <dbReference type="ChEBI" id="CHEBI:58207"/>
        <dbReference type="EC" id="2.1.1.14"/>
    </reaction>
</comment>
<dbReference type="Proteomes" id="UP000032160">
    <property type="component" value="Chromosome I"/>
</dbReference>
<reference evidence="16 17" key="1">
    <citation type="journal article" date="2014" name="Front. Genet.">
        <title>Genome and metabolic network of "Candidatus Phaeomarinobacter ectocarpi" Ec32, a new candidate genus of Alphaproteobacteria frequently associated with brown algae.</title>
        <authorList>
            <person name="Dittami S.M."/>
            <person name="Barbeyron T."/>
            <person name="Boyen C."/>
            <person name="Cambefort J."/>
            <person name="Collet G."/>
            <person name="Delage L."/>
            <person name="Gobet A."/>
            <person name="Groisillier A."/>
            <person name="Leblanc C."/>
            <person name="Michel G."/>
            <person name="Scornet D."/>
            <person name="Siegel A."/>
            <person name="Tapia J.E."/>
            <person name="Tonon T."/>
        </authorList>
    </citation>
    <scope>NUCLEOTIDE SEQUENCE [LARGE SCALE GENOMIC DNA]</scope>
    <source>
        <strain evidence="16 17">Ec32</strain>
    </source>
</reference>
<feature type="binding site" evidence="10 11">
    <location>
        <position position="616"/>
    </location>
    <ligand>
        <name>L-methionine</name>
        <dbReference type="ChEBI" id="CHEBI:57844"/>
    </ligand>
</feature>
<keyword evidence="6 10" id="KW-0808">Transferase</keyword>
<comment type="cofactor">
    <cofactor evidence="10">
        <name>Zn(2+)</name>
        <dbReference type="ChEBI" id="CHEBI:29105"/>
    </cofactor>
    <text evidence="10">Binds 1 zinc ion per subunit.</text>
</comment>
<dbReference type="PATRIC" id="fig|1458461.3.peg.596"/>
<dbReference type="Gene3D" id="3.20.20.210">
    <property type="match status" value="2"/>
</dbReference>
<feature type="domain" description="Cobalamin-independent methionine synthase MetE C-terminal/archaeal" evidence="14">
    <location>
        <begin position="443"/>
        <end position="765"/>
    </location>
</feature>
<feature type="domain" description="Cobalamin-independent methionine synthase MetE N-terminal" evidence="15">
    <location>
        <begin position="21"/>
        <end position="325"/>
    </location>
</feature>
<comment type="function">
    <text evidence="1 10">Catalyzes the transfer of a methyl group from 5-methyltetrahydrofolate to homocysteine resulting in methionine formation.</text>
</comment>
<evidence type="ECO:0000259" key="15">
    <source>
        <dbReference type="Pfam" id="PF08267"/>
    </source>
</evidence>
<feature type="binding site" evidence="12">
    <location>
        <position position="660"/>
    </location>
    <ligand>
        <name>Zn(2+)</name>
        <dbReference type="ChEBI" id="CHEBI:29105"/>
        <label>1</label>
        <note>catalytic</note>
    </ligand>
</feature>
<feature type="binding site" evidence="10">
    <location>
        <position position="501"/>
    </location>
    <ligand>
        <name>L-homocysteine</name>
        <dbReference type="ChEBI" id="CHEBI:58199"/>
    </ligand>
</feature>
<comment type="pathway">
    <text evidence="2 10">Amino-acid biosynthesis; L-methionine biosynthesis via de novo pathway; L-methionine from L-homocysteine (MetE route): step 1/1.</text>
</comment>
<keyword evidence="8 10" id="KW-0862">Zinc</keyword>
<feature type="binding site" evidence="10 11">
    <location>
        <position position="578"/>
    </location>
    <ligand>
        <name>5-methyltetrahydropteroyltri-L-glutamate</name>
        <dbReference type="ChEBI" id="CHEBI:58207"/>
    </ligand>
</feature>
<feature type="binding site" evidence="12">
    <location>
        <position position="658"/>
    </location>
    <ligand>
        <name>Zn(2+)</name>
        <dbReference type="ChEBI" id="CHEBI:29105"/>
        <label>2</label>
    </ligand>
</feature>
<dbReference type="NCBIfam" id="NF003556">
    <property type="entry name" value="PRK05222.1"/>
    <property type="match status" value="1"/>
</dbReference>
<keyword evidence="5 10" id="KW-0028">Amino-acid biosynthesis</keyword>
<dbReference type="Pfam" id="PF01717">
    <property type="entry name" value="Meth_synt_2"/>
    <property type="match status" value="1"/>
</dbReference>
<dbReference type="KEGG" id="pect:BN1012_Phect595"/>
<feature type="binding site" evidence="10">
    <location>
        <position position="660"/>
    </location>
    <ligand>
        <name>Zn(2+)</name>
        <dbReference type="ChEBI" id="CHEBI:29105"/>
        <note>catalytic</note>
    </ligand>
</feature>
<dbReference type="CDD" id="cd03312">
    <property type="entry name" value="CIMS_N_terminal_like"/>
    <property type="match status" value="1"/>
</dbReference>
<feature type="binding site" evidence="11">
    <location>
        <position position="35"/>
    </location>
    <ligand>
        <name>5-methyltetrahydropteroyltri-L-glutamate</name>
        <dbReference type="ChEBI" id="CHEBI:58207"/>
    </ligand>
</feature>
<evidence type="ECO:0000256" key="12">
    <source>
        <dbReference type="PIRSR" id="PIRSR000382-2"/>
    </source>
</evidence>
<evidence type="ECO:0000256" key="8">
    <source>
        <dbReference type="ARBA" id="ARBA00022833"/>
    </source>
</evidence>
<feature type="binding site" evidence="12">
    <location>
        <position position="682"/>
    </location>
    <ligand>
        <name>Zn(2+)</name>
        <dbReference type="ChEBI" id="CHEBI:29105"/>
        <label>1</label>
        <note>catalytic</note>
    </ligand>
</feature>
<evidence type="ECO:0000256" key="11">
    <source>
        <dbReference type="PIRSR" id="PIRSR000382-1"/>
    </source>
</evidence>
<protein>
    <recommendedName>
        <fullName evidence="10">5-methyltetrahydropteroyltriglutamate--homocysteine methyltransferase</fullName>
        <ecNumber evidence="10">2.1.1.14</ecNumber>
    </recommendedName>
    <alternativeName>
        <fullName evidence="10">Cobalamin-independent methionine synthase</fullName>
    </alternativeName>
    <alternativeName>
        <fullName evidence="10">Methionine synthase, vitamin-B12 independent isozyme</fullName>
    </alternativeName>
</protein>
<feature type="binding site" evidence="10 11">
    <location>
        <position position="616"/>
    </location>
    <ligand>
        <name>L-homocysteine</name>
        <dbReference type="ChEBI" id="CHEBI:58199"/>
    </ligand>
</feature>
<evidence type="ECO:0000256" key="2">
    <source>
        <dbReference type="ARBA" id="ARBA00004681"/>
    </source>
</evidence>
<dbReference type="STRING" id="1458461.BN1012_Phect595"/>
<feature type="binding site" evidence="10">
    <location>
        <position position="743"/>
    </location>
    <ligand>
        <name>Zn(2+)</name>
        <dbReference type="ChEBI" id="CHEBI:29105"/>
        <note>catalytic</note>
    </ligand>
</feature>
<comment type="cofactor">
    <cofactor evidence="12">
        <name>Zn(2+)</name>
        <dbReference type="ChEBI" id="CHEBI:29105"/>
    </cofactor>
    <text evidence="12">Binds 2 Zn(2+) ions per subunit.</text>
</comment>
<sequence>MTESTSPASPRSKDQKSVRAAVLGFPRIGARRELKFATEAFWRGESDAEALDETAAQLRTRHWLAQRQRGIDVIPSNDFSFYDQMLDMIALVGAIPQRFGWQPGTPVDHSTYFACARGTDTAPAMEMTKWFDTNYHYIVPEFDDATHFSLARTTPLDAWQEARTLDITTRPVLVGPLTFLLLGKSKSDGLDPLSLLPQLLKVYADLLNAMKKAGVEWVQIDEPVLVTDLPADAADAFEQAYAALATVAPKIMLTTYFGSLGDNQELATSLPVAGLHLDCLRGDDDVKAVASSLSPDQTLSLGLVDGRNIWRTNLSPTLARAKELACHHEGDIEIASSCSLLHTPVDVSLESKLDLELKSWLAFATQKLDEISTLARGLWDGEETVAATLRASTEAATTRANSKHTYNPLVRGRIASLDASATDRKSPFADRQKAQADLGLPPLPTTTIGSFPQTVEVRKARVANKRGELSDADYRAFLERETEATIRKQEELDIDVLVHGEFERTDMVEYFGEQLDGFAFTSNGWVQSYGSRCVRPPVIFGDVSRPGPMTVDWTKYAQSLTDRPVKGMLTGPVTILQWSFVRDDQSREDTCRQIGLAIRDEVADLEKAGIRIIQIDEPALREGLPLRKADQAAYLEWAVNCFRLSGSPVEDATQIHTHMCYSEFNDIMDAIAAFDADVISIETSRSDMELLGAFGDFHYPNDIGPGIWDIHAPRVPDADEIERLISKAANVIDPKQLWINPDCGLKTRGWPEVETSLTNMVTAAKAARHKLSA</sequence>
<feature type="binding site" evidence="10">
    <location>
        <position position="682"/>
    </location>
    <ligand>
        <name>Zn(2+)</name>
        <dbReference type="ChEBI" id="CHEBI:29105"/>
        <note>catalytic</note>
    </ligand>
</feature>
<evidence type="ECO:0000256" key="9">
    <source>
        <dbReference type="ARBA" id="ARBA00023167"/>
    </source>
</evidence>
<dbReference type="EC" id="2.1.1.14" evidence="10"/>
<evidence type="ECO:0000313" key="16">
    <source>
        <dbReference type="EMBL" id="CDO58809.1"/>
    </source>
</evidence>
<dbReference type="Pfam" id="PF08267">
    <property type="entry name" value="Meth_synt_1"/>
    <property type="match status" value="1"/>
</dbReference>
<feature type="binding site" evidence="10 11">
    <location>
        <begin position="532"/>
        <end position="533"/>
    </location>
    <ligand>
        <name>5-methyltetrahydropteroyltri-L-glutamate</name>
        <dbReference type="ChEBI" id="CHEBI:58207"/>
    </ligand>
</feature>
<dbReference type="SUPFAM" id="SSF51726">
    <property type="entry name" value="UROD/MetE-like"/>
    <property type="match status" value="2"/>
</dbReference>
<dbReference type="InterPro" id="IPR002629">
    <property type="entry name" value="Met_Synth_C/arc"/>
</dbReference>
<evidence type="ECO:0000256" key="4">
    <source>
        <dbReference type="ARBA" id="ARBA00022603"/>
    </source>
</evidence>
<feature type="binding site" evidence="10">
    <location>
        <position position="129"/>
    </location>
    <ligand>
        <name>5-methyltetrahydropteroyltri-L-glutamate</name>
        <dbReference type="ChEBI" id="CHEBI:58207"/>
    </ligand>
</feature>
<dbReference type="InterPro" id="IPR006276">
    <property type="entry name" value="Cobalamin-indep_Met_synthase"/>
</dbReference>
<proteinExistence type="inferred from homology"/>
<feature type="active site" description="Proton donor" evidence="10 13">
    <location>
        <position position="711"/>
    </location>
</feature>
<dbReference type="CDD" id="cd03311">
    <property type="entry name" value="CIMS_C_terminal_like"/>
    <property type="match status" value="1"/>
</dbReference>
<keyword evidence="9 10" id="KW-0486">Methionine biosynthesis</keyword>
<feature type="binding site" evidence="10 11">
    <location>
        <begin position="448"/>
        <end position="450"/>
    </location>
    <ligand>
        <name>L-methionine</name>
        <dbReference type="ChEBI" id="CHEBI:57844"/>
    </ligand>
</feature>
<feature type="binding site" evidence="10">
    <location>
        <begin position="32"/>
        <end position="35"/>
    </location>
    <ligand>
        <name>5-methyltetrahydropteroyltri-L-glutamate</name>
        <dbReference type="ChEBI" id="CHEBI:58207"/>
    </ligand>
</feature>
<dbReference type="OrthoDB" id="244285at2"/>
<feature type="binding site" evidence="11">
    <location>
        <position position="134"/>
    </location>
    <ligand>
        <name>5-methyltetrahydropteroyltri-L-glutamate</name>
        <dbReference type="ChEBI" id="CHEBI:58207"/>
    </ligand>
</feature>
<keyword evidence="4 10" id="KW-0489">Methyltransferase</keyword>
<dbReference type="InterPro" id="IPR038071">
    <property type="entry name" value="UROD/MetE-like_sf"/>
</dbReference>
<gene>
    <name evidence="10" type="primary">metE</name>
    <name evidence="16" type="ORF">BN1012_Phect595</name>
</gene>
<accession>X5MDV6</accession>
<feature type="binding site" evidence="10 11">
    <location>
        <begin position="448"/>
        <end position="450"/>
    </location>
    <ligand>
        <name>L-homocysteine</name>
        <dbReference type="ChEBI" id="CHEBI:58199"/>
    </ligand>
</feature>
<dbReference type="GO" id="GO:0009086">
    <property type="term" value="P:methionine biosynthetic process"/>
    <property type="evidence" value="ECO:0007669"/>
    <property type="project" value="UniProtKB-UniRule"/>
</dbReference>
<organism evidence="16 17">
    <name type="scientific">Candidatus Phaeomarinibacter ectocarpi</name>
    <dbReference type="NCBI Taxonomy" id="1458461"/>
    <lineage>
        <taxon>Bacteria</taxon>
        <taxon>Pseudomonadati</taxon>
        <taxon>Pseudomonadota</taxon>
        <taxon>Alphaproteobacteria</taxon>
        <taxon>Hyphomicrobiales</taxon>
        <taxon>Parvibaculaceae</taxon>
        <taxon>Candidatus Phaeomarinibacter</taxon>
    </lineage>
</organism>
<name>X5MDV6_9HYPH</name>
<dbReference type="AlphaFoldDB" id="X5MDV6"/>
<keyword evidence="7 10" id="KW-0479">Metal-binding</keyword>
<dbReference type="GO" id="GO:0032259">
    <property type="term" value="P:methylation"/>
    <property type="evidence" value="ECO:0007669"/>
    <property type="project" value="UniProtKB-KW"/>
</dbReference>
<feature type="binding site" evidence="12">
    <location>
        <position position="743"/>
    </location>
    <ligand>
        <name>Zn(2+)</name>
        <dbReference type="ChEBI" id="CHEBI:29105"/>
        <label>1</label>
        <note>catalytic</note>
    </ligand>
</feature>
<dbReference type="RefSeq" id="WP_043949665.1">
    <property type="nucleotide sequence ID" value="NZ_HG966617.1"/>
</dbReference>
<feature type="binding site" evidence="10 11">
    <location>
        <position position="501"/>
    </location>
    <ligand>
        <name>L-methionine</name>
        <dbReference type="ChEBI" id="CHEBI:57844"/>
    </ligand>
</feature>
<dbReference type="GO" id="GO:0008270">
    <property type="term" value="F:zinc ion binding"/>
    <property type="evidence" value="ECO:0007669"/>
    <property type="project" value="InterPro"/>
</dbReference>
<dbReference type="HOGENOM" id="CLU_013175_0_0_5"/>
<evidence type="ECO:0000256" key="1">
    <source>
        <dbReference type="ARBA" id="ARBA00002777"/>
    </source>
</evidence>
<comment type="similarity">
    <text evidence="3 10">Belongs to the vitamin-B12 independent methionine synthase family.</text>
</comment>
<dbReference type="PIRSF" id="PIRSF000382">
    <property type="entry name" value="MeTrfase_B12_ind"/>
    <property type="match status" value="1"/>
</dbReference>